<name>A0A3G4ZKY5_9VIRU</name>
<reference evidence="1" key="1">
    <citation type="submission" date="2018-10" db="EMBL/GenBank/DDBJ databases">
        <title>Hidden diversity of soil giant viruses.</title>
        <authorList>
            <person name="Schulz F."/>
            <person name="Alteio L."/>
            <person name="Goudeau D."/>
            <person name="Ryan E.M."/>
            <person name="Malmstrom R.R."/>
            <person name="Blanchard J."/>
            <person name="Woyke T."/>
        </authorList>
    </citation>
    <scope>NUCLEOTIDE SEQUENCE</scope>
    <source>
        <strain evidence="1">TEV1</strain>
    </source>
</reference>
<gene>
    <name evidence="1" type="ORF">Terrestrivirus2_5</name>
</gene>
<dbReference type="EMBL" id="MK071980">
    <property type="protein sequence ID" value="AYV75497.1"/>
    <property type="molecule type" value="Genomic_DNA"/>
</dbReference>
<evidence type="ECO:0000313" key="1">
    <source>
        <dbReference type="EMBL" id="AYV75497.1"/>
    </source>
</evidence>
<accession>A0A3G4ZKY5</accession>
<protein>
    <submittedName>
        <fullName evidence="1">Uncharacterized protein</fullName>
    </submittedName>
</protein>
<sequence length="131" mass="14897">MGSKIKHHNTCPTCRKNAENIVLCLQGTQPTSLSSMFCHVLEQQDSKESTTVIVIRTAFQRSQDLSIQVNNPDNIPVVFAIMIQLIEQTLMDFSEQPNAPARCIFDMAHNKKDKMSVSSILRHHPHFEKFC</sequence>
<proteinExistence type="predicted"/>
<organism evidence="1">
    <name type="scientific">Terrestrivirus sp</name>
    <dbReference type="NCBI Taxonomy" id="2487775"/>
    <lineage>
        <taxon>Viruses</taxon>
        <taxon>Varidnaviria</taxon>
        <taxon>Bamfordvirae</taxon>
        <taxon>Nucleocytoviricota</taxon>
        <taxon>Megaviricetes</taxon>
        <taxon>Imitervirales</taxon>
        <taxon>Mimiviridae</taxon>
        <taxon>Klosneuvirinae</taxon>
    </lineage>
</organism>